<evidence type="ECO:0000313" key="1">
    <source>
        <dbReference type="EMBL" id="JAH79884.1"/>
    </source>
</evidence>
<dbReference type="AlphaFoldDB" id="A0A0E9VP28"/>
<name>A0A0E9VP28_ANGAN</name>
<sequence length="23" mass="2331">MCGVSVTSAPSCCHILQPSTPDP</sequence>
<reference evidence="1" key="2">
    <citation type="journal article" date="2015" name="Fish Shellfish Immunol.">
        <title>Early steps in the European eel (Anguilla anguilla)-Vibrio vulnificus interaction in the gills: Role of the RtxA13 toxin.</title>
        <authorList>
            <person name="Callol A."/>
            <person name="Pajuelo D."/>
            <person name="Ebbesson L."/>
            <person name="Teles M."/>
            <person name="MacKenzie S."/>
            <person name="Amaro C."/>
        </authorList>
    </citation>
    <scope>NUCLEOTIDE SEQUENCE</scope>
</reference>
<organism evidence="1">
    <name type="scientific">Anguilla anguilla</name>
    <name type="common">European freshwater eel</name>
    <name type="synonym">Muraena anguilla</name>
    <dbReference type="NCBI Taxonomy" id="7936"/>
    <lineage>
        <taxon>Eukaryota</taxon>
        <taxon>Metazoa</taxon>
        <taxon>Chordata</taxon>
        <taxon>Craniata</taxon>
        <taxon>Vertebrata</taxon>
        <taxon>Euteleostomi</taxon>
        <taxon>Actinopterygii</taxon>
        <taxon>Neopterygii</taxon>
        <taxon>Teleostei</taxon>
        <taxon>Anguilliformes</taxon>
        <taxon>Anguillidae</taxon>
        <taxon>Anguilla</taxon>
    </lineage>
</organism>
<accession>A0A0E9VP28</accession>
<dbReference type="EMBL" id="GBXM01028693">
    <property type="protein sequence ID" value="JAH79884.1"/>
    <property type="molecule type" value="Transcribed_RNA"/>
</dbReference>
<proteinExistence type="predicted"/>
<reference evidence="1" key="1">
    <citation type="submission" date="2014-11" db="EMBL/GenBank/DDBJ databases">
        <authorList>
            <person name="Amaro Gonzalez C."/>
        </authorList>
    </citation>
    <scope>NUCLEOTIDE SEQUENCE</scope>
</reference>
<protein>
    <submittedName>
        <fullName evidence="1">Uncharacterized protein</fullName>
    </submittedName>
</protein>